<protein>
    <submittedName>
        <fullName evidence="1">Uncharacterized protein</fullName>
    </submittedName>
</protein>
<reference evidence="1" key="2">
    <citation type="journal article" date="2015" name="Data Brief">
        <title>Shoot transcriptome of the giant reed, Arundo donax.</title>
        <authorList>
            <person name="Barrero R.A."/>
            <person name="Guerrero F.D."/>
            <person name="Moolhuijzen P."/>
            <person name="Goolsby J.A."/>
            <person name="Tidwell J."/>
            <person name="Bellgard S.E."/>
            <person name="Bellgard M.I."/>
        </authorList>
    </citation>
    <scope>NUCLEOTIDE SEQUENCE</scope>
    <source>
        <tissue evidence="1">Shoot tissue taken approximately 20 cm above the soil surface</tissue>
    </source>
</reference>
<organism evidence="1">
    <name type="scientific">Arundo donax</name>
    <name type="common">Giant reed</name>
    <name type="synonym">Donax arundinaceus</name>
    <dbReference type="NCBI Taxonomy" id="35708"/>
    <lineage>
        <taxon>Eukaryota</taxon>
        <taxon>Viridiplantae</taxon>
        <taxon>Streptophyta</taxon>
        <taxon>Embryophyta</taxon>
        <taxon>Tracheophyta</taxon>
        <taxon>Spermatophyta</taxon>
        <taxon>Magnoliopsida</taxon>
        <taxon>Liliopsida</taxon>
        <taxon>Poales</taxon>
        <taxon>Poaceae</taxon>
        <taxon>PACMAD clade</taxon>
        <taxon>Arundinoideae</taxon>
        <taxon>Arundineae</taxon>
        <taxon>Arundo</taxon>
    </lineage>
</organism>
<dbReference type="EMBL" id="GBRH01228569">
    <property type="protein sequence ID" value="JAD69326.1"/>
    <property type="molecule type" value="Transcribed_RNA"/>
</dbReference>
<reference evidence="1" key="1">
    <citation type="submission" date="2014-09" db="EMBL/GenBank/DDBJ databases">
        <authorList>
            <person name="Magalhaes I.L.F."/>
            <person name="Oliveira U."/>
            <person name="Santos F.R."/>
            <person name="Vidigal T.H.D.A."/>
            <person name="Brescovit A.D."/>
            <person name="Santos A.J."/>
        </authorList>
    </citation>
    <scope>NUCLEOTIDE SEQUENCE</scope>
    <source>
        <tissue evidence="1">Shoot tissue taken approximately 20 cm above the soil surface</tissue>
    </source>
</reference>
<accession>A0A0A9C170</accession>
<proteinExistence type="predicted"/>
<sequence length="8" mass="1093">MHVRMYEQ</sequence>
<evidence type="ECO:0000313" key="1">
    <source>
        <dbReference type="EMBL" id="JAD69326.1"/>
    </source>
</evidence>
<name>A0A0A9C170_ARUDO</name>